<dbReference type="EMBL" id="PDCK01000042">
    <property type="protein sequence ID" value="PRQ40433.1"/>
    <property type="molecule type" value="Genomic_DNA"/>
</dbReference>
<comment type="similarity">
    <text evidence="1">Belongs to the CLV3/ESR signal peptide family.</text>
</comment>
<feature type="compositionally biased region" description="Basic residues" evidence="5">
    <location>
        <begin position="77"/>
        <end position="87"/>
    </location>
</feature>
<dbReference type="Proteomes" id="UP000238479">
    <property type="component" value="Chromosome 4"/>
</dbReference>
<name>A0A2P6R1W7_ROSCH</name>
<proteinExistence type="inferred from homology"/>
<keyword evidence="2" id="KW-0217">Developmental protein</keyword>
<dbReference type="PANTHER" id="PTHR34359">
    <property type="entry name" value="CLAVATA3/ESR (CLE)-RELATED PROTEIN 10"/>
    <property type="match status" value="1"/>
</dbReference>
<gene>
    <name evidence="7" type="ORF">RchiOBHm_Chr4g0435951</name>
</gene>
<dbReference type="Gramene" id="PRQ40433">
    <property type="protein sequence ID" value="PRQ40433"/>
    <property type="gene ID" value="RchiOBHm_Chr4g0435951"/>
</dbReference>
<evidence type="ECO:0000256" key="5">
    <source>
        <dbReference type="SAM" id="MobiDB-lite"/>
    </source>
</evidence>
<feature type="region of interest" description="Disordered" evidence="5">
    <location>
        <begin position="73"/>
        <end position="128"/>
    </location>
</feature>
<evidence type="ECO:0000256" key="1">
    <source>
        <dbReference type="ARBA" id="ARBA00005416"/>
    </source>
</evidence>
<feature type="compositionally biased region" description="Basic and acidic residues" evidence="5">
    <location>
        <begin position="102"/>
        <end position="117"/>
    </location>
</feature>
<evidence type="ECO:0000256" key="4">
    <source>
        <dbReference type="ARBA" id="ARBA00023278"/>
    </source>
</evidence>
<evidence type="ECO:0000256" key="6">
    <source>
        <dbReference type="SAM" id="Phobius"/>
    </source>
</evidence>
<feature type="transmembrane region" description="Helical" evidence="6">
    <location>
        <begin position="12"/>
        <end position="31"/>
    </location>
</feature>
<dbReference type="GO" id="GO:0030154">
    <property type="term" value="P:cell differentiation"/>
    <property type="evidence" value="ECO:0007669"/>
    <property type="project" value="UniProtKB-KW"/>
</dbReference>
<organism evidence="7 8">
    <name type="scientific">Rosa chinensis</name>
    <name type="common">China rose</name>
    <dbReference type="NCBI Taxonomy" id="74649"/>
    <lineage>
        <taxon>Eukaryota</taxon>
        <taxon>Viridiplantae</taxon>
        <taxon>Streptophyta</taxon>
        <taxon>Embryophyta</taxon>
        <taxon>Tracheophyta</taxon>
        <taxon>Spermatophyta</taxon>
        <taxon>Magnoliopsida</taxon>
        <taxon>eudicotyledons</taxon>
        <taxon>Gunneridae</taxon>
        <taxon>Pentapetalae</taxon>
        <taxon>rosids</taxon>
        <taxon>fabids</taxon>
        <taxon>Rosales</taxon>
        <taxon>Rosaceae</taxon>
        <taxon>Rosoideae</taxon>
        <taxon>Rosoideae incertae sedis</taxon>
        <taxon>Rosa</taxon>
    </lineage>
</organism>
<keyword evidence="6" id="KW-1133">Transmembrane helix</keyword>
<keyword evidence="6" id="KW-0472">Membrane</keyword>
<accession>A0A2P6R1W7</accession>
<dbReference type="AlphaFoldDB" id="A0A2P6R1W7"/>
<keyword evidence="6" id="KW-0812">Transmembrane</keyword>
<reference evidence="7 8" key="1">
    <citation type="journal article" date="2018" name="Nat. Genet.">
        <title>The Rosa genome provides new insights in the design of modern roses.</title>
        <authorList>
            <person name="Bendahmane M."/>
        </authorList>
    </citation>
    <scope>NUCLEOTIDE SEQUENCE [LARGE SCALE GENOMIC DNA]</scope>
    <source>
        <strain evidence="8">cv. Old Blush</strain>
    </source>
</reference>
<evidence type="ECO:0000256" key="3">
    <source>
        <dbReference type="ARBA" id="ARBA00022782"/>
    </source>
</evidence>
<evidence type="ECO:0008006" key="9">
    <source>
        <dbReference type="Google" id="ProtNLM"/>
    </source>
</evidence>
<dbReference type="PANTHER" id="PTHR34359:SF28">
    <property type="entry name" value="CLAVATA3_ESR (CLE)-RELATED PROTEIN 12"/>
    <property type="match status" value="1"/>
</dbReference>
<dbReference type="InterPro" id="IPR039618">
    <property type="entry name" value="CLE9-13"/>
</dbReference>
<comment type="caution">
    <text evidence="7">The sequence shown here is derived from an EMBL/GenBank/DDBJ whole genome shotgun (WGS) entry which is preliminary data.</text>
</comment>
<keyword evidence="3" id="KW-0221">Differentiation</keyword>
<evidence type="ECO:0000256" key="2">
    <source>
        <dbReference type="ARBA" id="ARBA00022473"/>
    </source>
</evidence>
<sequence>MAFRIPRYHHHLLVLITILCLSILIFFFLQYECYNSKTINSIHKQISHHHHHLHRRRPNLAMSRKVLASKFDFTPFVHRRQQHRQRRPAPDHHTEPAANSDESSKEIDPRYGVEKRRVPTGPNPLHHR</sequence>
<evidence type="ECO:0000313" key="7">
    <source>
        <dbReference type="EMBL" id="PRQ40433.1"/>
    </source>
</evidence>
<dbReference type="OMA" id="FDFTPFH"/>
<keyword evidence="4" id="KW-0379">Hydroxylation</keyword>
<evidence type="ECO:0000313" key="8">
    <source>
        <dbReference type="Proteomes" id="UP000238479"/>
    </source>
</evidence>
<keyword evidence="8" id="KW-1185">Reference proteome</keyword>
<protein>
    <recommendedName>
        <fullName evidence="9">CLAVATA3/ESR (CLE)-related protein 12</fullName>
    </recommendedName>
</protein>